<evidence type="ECO:0000256" key="1">
    <source>
        <dbReference type="SAM" id="MobiDB-lite"/>
    </source>
</evidence>
<feature type="domain" description="Cytochrome C Planctomycete-type" evidence="3">
    <location>
        <begin position="55"/>
        <end position="106"/>
    </location>
</feature>
<keyword evidence="2" id="KW-0812">Transmembrane</keyword>
<dbReference type="AlphaFoldDB" id="A0A368KPA2"/>
<evidence type="ECO:0000259" key="4">
    <source>
        <dbReference type="Pfam" id="PF09990"/>
    </source>
</evidence>
<evidence type="ECO:0000313" key="6">
    <source>
        <dbReference type="Proteomes" id="UP000253562"/>
    </source>
</evidence>
<feature type="transmembrane region" description="Helical" evidence="2">
    <location>
        <begin position="197"/>
        <end position="220"/>
    </location>
</feature>
<dbReference type="InterPro" id="IPR011429">
    <property type="entry name" value="Cyt_c_Planctomycete-type"/>
</dbReference>
<feature type="region of interest" description="Disordered" evidence="1">
    <location>
        <begin position="312"/>
        <end position="337"/>
    </location>
</feature>
<organism evidence="5 6">
    <name type="scientific">Bremerella cremea</name>
    <dbReference type="NCBI Taxonomy" id="1031537"/>
    <lineage>
        <taxon>Bacteria</taxon>
        <taxon>Pseudomonadati</taxon>
        <taxon>Planctomycetota</taxon>
        <taxon>Planctomycetia</taxon>
        <taxon>Pirellulales</taxon>
        <taxon>Pirellulaceae</taxon>
        <taxon>Bremerella</taxon>
    </lineage>
</organism>
<feature type="transmembrane region" description="Helical" evidence="2">
    <location>
        <begin position="240"/>
        <end position="259"/>
    </location>
</feature>
<proteinExistence type="predicted"/>
<evidence type="ECO:0000259" key="3">
    <source>
        <dbReference type="Pfam" id="PF07635"/>
    </source>
</evidence>
<reference evidence="5 6" key="1">
    <citation type="submission" date="2018-07" db="EMBL/GenBank/DDBJ databases">
        <title>Comparative genomes isolates from brazilian mangrove.</title>
        <authorList>
            <person name="De Araujo J.E."/>
            <person name="Taketani R.G."/>
            <person name="Silva M.C.P."/>
            <person name="Lourenco M.V."/>
            <person name="Oliveira V.M."/>
            <person name="Andreote F.D."/>
        </authorList>
    </citation>
    <scope>NUCLEOTIDE SEQUENCE [LARGE SCALE GENOMIC DNA]</scope>
    <source>
        <strain evidence="5 6">HEX PRIS-MGV</strain>
    </source>
</reference>
<protein>
    <recommendedName>
        <fullName evidence="7">Planctomycete cytochrome C</fullName>
    </recommendedName>
</protein>
<feature type="transmembrane region" description="Helical" evidence="2">
    <location>
        <begin position="271"/>
        <end position="289"/>
    </location>
</feature>
<dbReference type="Pfam" id="PF09990">
    <property type="entry name" value="DUF2231"/>
    <property type="match status" value="1"/>
</dbReference>
<comment type="caution">
    <text evidence="5">The sequence shown here is derived from an EMBL/GenBank/DDBJ whole genome shotgun (WGS) entry which is preliminary data.</text>
</comment>
<dbReference type="Proteomes" id="UP000253562">
    <property type="component" value="Unassembled WGS sequence"/>
</dbReference>
<feature type="compositionally biased region" description="Basic and acidic residues" evidence="1">
    <location>
        <begin position="312"/>
        <end position="322"/>
    </location>
</feature>
<dbReference type="PANTHER" id="PTHR35889:SF3">
    <property type="entry name" value="F-BOX DOMAIN-CONTAINING PROTEIN"/>
    <property type="match status" value="1"/>
</dbReference>
<feature type="domain" description="DUF2231" evidence="4">
    <location>
        <begin position="165"/>
        <end position="297"/>
    </location>
</feature>
<dbReference type="PANTHER" id="PTHR35889">
    <property type="entry name" value="CYCLOINULO-OLIGOSACCHARIDE FRUCTANOTRANSFERASE-RELATED"/>
    <property type="match status" value="1"/>
</dbReference>
<dbReference type="InterPro" id="IPR019251">
    <property type="entry name" value="DUF2231_TM"/>
</dbReference>
<gene>
    <name evidence="5" type="ORF">DTL42_22575</name>
</gene>
<keyword evidence="2" id="KW-0472">Membrane</keyword>
<sequence length="337" mass="37008">MFDFESRYPNPILERLMHLRLLIALLLSPCLLNLAGAQEIVDFQLDVQPILKARCLSCHGPDEAKNDFRVDDADSMADYIEAGDVESSSLWADYLITDDEEMKMPPVTPENPTGMTAAELATVKLWIEEGANFDWQAETPVDNIPVEAPPEMSTAYKLWLFQGLFHPASTHFPIALLSISMAFLLVSFFAGKSFETAAYYCLCCGALAAVGACVMGWAYATDEGYVGLSFDLANSNIARHRWLGILVAIGALVLIPFARTTVKSEEGKMKSIWLIGALVIGLGVSIVGYQGGELTYGEDHYAKEFNRLFDLDEKPTEEKADADPATAEEEAPAEDSE</sequence>
<dbReference type="EMBL" id="QPEX01000045">
    <property type="protein sequence ID" value="RCS41350.1"/>
    <property type="molecule type" value="Genomic_DNA"/>
</dbReference>
<accession>A0A368KPA2</accession>
<evidence type="ECO:0000256" key="2">
    <source>
        <dbReference type="SAM" id="Phobius"/>
    </source>
</evidence>
<evidence type="ECO:0000313" key="5">
    <source>
        <dbReference type="EMBL" id="RCS41350.1"/>
    </source>
</evidence>
<name>A0A368KPA2_9BACT</name>
<feature type="transmembrane region" description="Helical" evidence="2">
    <location>
        <begin position="172"/>
        <end position="190"/>
    </location>
</feature>
<dbReference type="Pfam" id="PF07635">
    <property type="entry name" value="PSCyt1"/>
    <property type="match status" value="1"/>
</dbReference>
<feature type="compositionally biased region" description="Acidic residues" evidence="1">
    <location>
        <begin position="326"/>
        <end position="337"/>
    </location>
</feature>
<keyword evidence="2" id="KW-1133">Transmembrane helix</keyword>
<evidence type="ECO:0008006" key="7">
    <source>
        <dbReference type="Google" id="ProtNLM"/>
    </source>
</evidence>